<dbReference type="PROSITE" id="PS51257">
    <property type="entry name" value="PROKAR_LIPOPROTEIN"/>
    <property type="match status" value="1"/>
</dbReference>
<dbReference type="KEGG" id="mcos:GM418_26000"/>
<reference evidence="1 2" key="1">
    <citation type="submission" date="2019-11" db="EMBL/GenBank/DDBJ databases">
        <authorList>
            <person name="Zheng R.K."/>
            <person name="Sun C.M."/>
        </authorList>
    </citation>
    <scope>NUCLEOTIDE SEQUENCE [LARGE SCALE GENOMIC DNA]</scope>
    <source>
        <strain evidence="1 2">WC007</strain>
    </source>
</reference>
<evidence type="ECO:0000313" key="1">
    <source>
        <dbReference type="EMBL" id="QGY46989.1"/>
    </source>
</evidence>
<protein>
    <submittedName>
        <fullName evidence="1">6-bladed beta-propeller</fullName>
    </submittedName>
</protein>
<gene>
    <name evidence="1" type="ORF">GM418_26000</name>
</gene>
<keyword evidence="2" id="KW-1185">Reference proteome</keyword>
<dbReference type="Pfam" id="PF17170">
    <property type="entry name" value="DUF5128"/>
    <property type="match status" value="1"/>
</dbReference>
<organism evidence="1 2">
    <name type="scientific">Maribellus comscasis</name>
    <dbReference type="NCBI Taxonomy" id="2681766"/>
    <lineage>
        <taxon>Bacteria</taxon>
        <taxon>Pseudomonadati</taxon>
        <taxon>Bacteroidota</taxon>
        <taxon>Bacteroidia</taxon>
        <taxon>Marinilabiliales</taxon>
        <taxon>Prolixibacteraceae</taxon>
        <taxon>Maribellus</taxon>
    </lineage>
</organism>
<dbReference type="Proteomes" id="UP000428260">
    <property type="component" value="Chromosome"/>
</dbReference>
<dbReference type="InterPro" id="IPR011042">
    <property type="entry name" value="6-blade_b-propeller_TolB-like"/>
</dbReference>
<dbReference type="SUPFAM" id="SSF63829">
    <property type="entry name" value="Calcium-dependent phosphotriesterase"/>
    <property type="match status" value="1"/>
</dbReference>
<sequence length="374" mass="41854">MNQKQILVLALFSLSFVSCSEKSKTGNSKSFTILPVEKAIAQSKAAEVNSMFENVVFIPLETSEKALMGEVLKIVAHNGFYYLYDDAGNLLRFDSQGSFVNRIGAIGKGPEEYGIIADFAIDKKNDFVIVNSLGKLVYYTTDGQFVKTLKSETNEQVMDVDDTGRIFYILPDNAQPASVTSAEAVKVVAPDGTSLKTFTTTKIRHSGLSFFNSISQKEGTMYYKEEMGDVIYSINAKLEKDSVYGFDLGKYAFQEEDFDMSAMEKWKNLYRLDKILIGKKYTCFNLQNGLIGKEICPLFWDGKELVFPYAEKDPSKKGLFINEIRITPMAESNDELVCLAALVDILKNKKSVGIKYKNLKNVNEASNPVLCFLK</sequence>
<proteinExistence type="predicted"/>
<accession>A0A6I6K083</accession>
<dbReference type="RefSeq" id="WP_158870416.1">
    <property type="nucleotide sequence ID" value="NZ_CP046401.1"/>
</dbReference>
<dbReference type="EMBL" id="CP046401">
    <property type="protein sequence ID" value="QGY46989.1"/>
    <property type="molecule type" value="Genomic_DNA"/>
</dbReference>
<name>A0A6I6K083_9BACT</name>
<dbReference type="Gene3D" id="2.120.10.30">
    <property type="entry name" value="TolB, C-terminal domain"/>
    <property type="match status" value="1"/>
</dbReference>
<dbReference type="AlphaFoldDB" id="A0A6I6K083"/>
<evidence type="ECO:0000313" key="2">
    <source>
        <dbReference type="Proteomes" id="UP000428260"/>
    </source>
</evidence>